<gene>
    <name evidence="1" type="ORF">D4764_01G0015800</name>
</gene>
<accession>A0A5C6PQL5</accession>
<proteinExistence type="predicted"/>
<evidence type="ECO:0000313" key="2">
    <source>
        <dbReference type="Proteomes" id="UP000324091"/>
    </source>
</evidence>
<reference evidence="1 2" key="1">
    <citation type="submission" date="2019-04" db="EMBL/GenBank/DDBJ databases">
        <title>Chromosome genome assembly for Takifugu flavidus.</title>
        <authorList>
            <person name="Xiao S."/>
        </authorList>
    </citation>
    <scope>NUCLEOTIDE SEQUENCE [LARGE SCALE GENOMIC DNA]</scope>
    <source>
        <strain evidence="1">HTHZ2018</strain>
        <tissue evidence="1">Muscle</tissue>
    </source>
</reference>
<dbReference type="EMBL" id="RHFK02000001">
    <property type="protein sequence ID" value="TWW81765.1"/>
    <property type="molecule type" value="Genomic_DNA"/>
</dbReference>
<keyword evidence="2" id="KW-1185">Reference proteome</keyword>
<dbReference type="AlphaFoldDB" id="A0A5C6PQL5"/>
<protein>
    <submittedName>
        <fullName evidence="1">Uncharacterized protein</fullName>
    </submittedName>
</protein>
<dbReference type="Proteomes" id="UP000324091">
    <property type="component" value="Chromosome 1"/>
</dbReference>
<name>A0A5C6PQL5_9TELE</name>
<evidence type="ECO:0000313" key="1">
    <source>
        <dbReference type="EMBL" id="TWW81765.1"/>
    </source>
</evidence>
<comment type="caution">
    <text evidence="1">The sequence shown here is derived from an EMBL/GenBank/DDBJ whole genome shotgun (WGS) entry which is preliminary data.</text>
</comment>
<organism evidence="1 2">
    <name type="scientific">Takifugu flavidus</name>
    <name type="common">sansaifugu</name>
    <dbReference type="NCBI Taxonomy" id="433684"/>
    <lineage>
        <taxon>Eukaryota</taxon>
        <taxon>Metazoa</taxon>
        <taxon>Chordata</taxon>
        <taxon>Craniata</taxon>
        <taxon>Vertebrata</taxon>
        <taxon>Euteleostomi</taxon>
        <taxon>Actinopterygii</taxon>
        <taxon>Neopterygii</taxon>
        <taxon>Teleostei</taxon>
        <taxon>Neoteleostei</taxon>
        <taxon>Acanthomorphata</taxon>
        <taxon>Eupercaria</taxon>
        <taxon>Tetraodontiformes</taxon>
        <taxon>Tetradontoidea</taxon>
        <taxon>Tetraodontidae</taxon>
        <taxon>Takifugu</taxon>
    </lineage>
</organism>
<sequence length="138" mass="14913">MENDFRTASKRFWTTIQRLRKGKQCTVNTVYSSDGVLLTSTWDVVDRWKEYFEDLLNPTNAPSSEEAGPGDLGTGSCISGAEVAEVAKKLLGGKAPGADEIRPEFLKALDVVGLSWLTRGGVHLGKVLASSELKKPSG</sequence>